<dbReference type="OrthoDB" id="5824383at2"/>
<proteinExistence type="predicted"/>
<dbReference type="AlphaFoldDB" id="A0A2N8ZMQ8"/>
<keyword evidence="2" id="KW-1185">Reference proteome</keyword>
<dbReference type="RefSeq" id="WP_102525254.1">
    <property type="nucleotide sequence ID" value="NZ_LT960612.1"/>
</dbReference>
<sequence>MTSLSDYFDQAGLSELKLNPQDQTIYQELCDRYQATFNNACEHNQDKPSFHMLLGTLTQAHIQQSSQLEHHLHSLIKMQQAINEGVGEEHADKFKNTATVELLMLTKLWVLVQGYLKMDFSLANDHALNSAKLVNNVLGADPDILRSGIMQAFYVGQNASPIPDKRPNIFDRLKAWLG</sequence>
<accession>A0A2N8ZMQ8</accession>
<name>A0A2N8ZMQ8_9VIBR</name>
<dbReference type="EMBL" id="LT960612">
    <property type="protein sequence ID" value="SON53200.1"/>
    <property type="molecule type" value="Genomic_DNA"/>
</dbReference>
<evidence type="ECO:0000313" key="2">
    <source>
        <dbReference type="Proteomes" id="UP000235828"/>
    </source>
</evidence>
<gene>
    <name evidence="1" type="ORF">VTAP4600_B1589</name>
</gene>
<organism evidence="1 2">
    <name type="scientific">Vibrio tapetis subsp. tapetis</name>
    <dbReference type="NCBI Taxonomy" id="1671868"/>
    <lineage>
        <taxon>Bacteria</taxon>
        <taxon>Pseudomonadati</taxon>
        <taxon>Pseudomonadota</taxon>
        <taxon>Gammaproteobacteria</taxon>
        <taxon>Vibrionales</taxon>
        <taxon>Vibrionaceae</taxon>
        <taxon>Vibrio</taxon>
    </lineage>
</organism>
<reference evidence="1 2" key="1">
    <citation type="submission" date="2017-10" db="EMBL/GenBank/DDBJ databases">
        <authorList>
            <person name="Banno H."/>
            <person name="Chua N.-H."/>
        </authorList>
    </citation>
    <scope>NUCLEOTIDE SEQUENCE [LARGE SCALE GENOMIC DNA]</scope>
    <source>
        <strain evidence="1">Vibrio tapetis CECT4600</strain>
    </source>
</reference>
<protein>
    <submittedName>
        <fullName evidence="1">Uncharacterized protein</fullName>
    </submittedName>
</protein>
<dbReference type="Proteomes" id="UP000235828">
    <property type="component" value="Chromosome B"/>
</dbReference>
<dbReference type="KEGG" id="vta:B1589"/>
<evidence type="ECO:0000313" key="1">
    <source>
        <dbReference type="EMBL" id="SON53200.1"/>
    </source>
</evidence>